<proteinExistence type="predicted"/>
<dbReference type="Proteomes" id="UP000681967">
    <property type="component" value="Unassembled WGS sequence"/>
</dbReference>
<feature type="non-terminal residue" evidence="1">
    <location>
        <position position="1"/>
    </location>
</feature>
<accession>A0A8S3FIP7</accession>
<evidence type="ECO:0000313" key="1">
    <source>
        <dbReference type="EMBL" id="CAF5124490.1"/>
    </source>
</evidence>
<sequence>YGVAVYFPPGNYPNQYMENVQPRSDLENQRLA</sequence>
<protein>
    <submittedName>
        <fullName evidence="1">Uncharacterized protein</fullName>
    </submittedName>
</protein>
<dbReference type="EMBL" id="CAJOBH010245828">
    <property type="protein sequence ID" value="CAF5124490.1"/>
    <property type="molecule type" value="Genomic_DNA"/>
</dbReference>
<gene>
    <name evidence="1" type="ORF">BYL167_LOCUS67559</name>
</gene>
<dbReference type="AlphaFoldDB" id="A0A8S3FIP7"/>
<name>A0A8S3FIP7_9BILA</name>
<comment type="caution">
    <text evidence="1">The sequence shown here is derived from an EMBL/GenBank/DDBJ whole genome shotgun (WGS) entry which is preliminary data.</text>
</comment>
<organism evidence="1 2">
    <name type="scientific">Rotaria magnacalcarata</name>
    <dbReference type="NCBI Taxonomy" id="392030"/>
    <lineage>
        <taxon>Eukaryota</taxon>
        <taxon>Metazoa</taxon>
        <taxon>Spiralia</taxon>
        <taxon>Gnathifera</taxon>
        <taxon>Rotifera</taxon>
        <taxon>Eurotatoria</taxon>
        <taxon>Bdelloidea</taxon>
        <taxon>Philodinida</taxon>
        <taxon>Philodinidae</taxon>
        <taxon>Rotaria</taxon>
    </lineage>
</organism>
<evidence type="ECO:0000313" key="2">
    <source>
        <dbReference type="Proteomes" id="UP000681967"/>
    </source>
</evidence>
<reference evidence="1" key="1">
    <citation type="submission" date="2021-02" db="EMBL/GenBank/DDBJ databases">
        <authorList>
            <person name="Nowell W R."/>
        </authorList>
    </citation>
    <scope>NUCLEOTIDE SEQUENCE</scope>
</reference>